<organism evidence="2 3">
    <name type="scientific">Piloderma croceum (strain F 1598)</name>
    <dbReference type="NCBI Taxonomy" id="765440"/>
    <lineage>
        <taxon>Eukaryota</taxon>
        <taxon>Fungi</taxon>
        <taxon>Dikarya</taxon>
        <taxon>Basidiomycota</taxon>
        <taxon>Agaricomycotina</taxon>
        <taxon>Agaricomycetes</taxon>
        <taxon>Agaricomycetidae</taxon>
        <taxon>Atheliales</taxon>
        <taxon>Atheliaceae</taxon>
        <taxon>Piloderma</taxon>
    </lineage>
</organism>
<sequence length="88" mass="9448">PYQPLSEVTHNALLHALCTHSVTLPLATVAALMTSYNSLSTFPDVPQALLALSSLPNILPVIFFNGTLEMVSNKCQSLNLSLTLQVVL</sequence>
<dbReference type="EMBL" id="KN832983">
    <property type="protein sequence ID" value="KIM85987.1"/>
    <property type="molecule type" value="Genomic_DNA"/>
</dbReference>
<feature type="transmembrane region" description="Helical" evidence="1">
    <location>
        <begin position="48"/>
        <end position="68"/>
    </location>
</feature>
<dbReference type="InterPro" id="IPR023214">
    <property type="entry name" value="HAD_sf"/>
</dbReference>
<proteinExistence type="predicted"/>
<dbReference type="AlphaFoldDB" id="A0A0C3C8E8"/>
<keyword evidence="1" id="KW-0812">Transmembrane</keyword>
<keyword evidence="1" id="KW-0472">Membrane</keyword>
<evidence type="ECO:0000256" key="1">
    <source>
        <dbReference type="SAM" id="Phobius"/>
    </source>
</evidence>
<dbReference type="Proteomes" id="UP000054166">
    <property type="component" value="Unassembled WGS sequence"/>
</dbReference>
<reference evidence="2 3" key="1">
    <citation type="submission" date="2014-04" db="EMBL/GenBank/DDBJ databases">
        <authorList>
            <consortium name="DOE Joint Genome Institute"/>
            <person name="Kuo A."/>
            <person name="Tarkka M."/>
            <person name="Buscot F."/>
            <person name="Kohler A."/>
            <person name="Nagy L.G."/>
            <person name="Floudas D."/>
            <person name="Copeland A."/>
            <person name="Barry K.W."/>
            <person name="Cichocki N."/>
            <person name="Veneault-Fourrey C."/>
            <person name="LaButti K."/>
            <person name="Lindquist E.A."/>
            <person name="Lipzen A."/>
            <person name="Lundell T."/>
            <person name="Morin E."/>
            <person name="Murat C."/>
            <person name="Sun H."/>
            <person name="Tunlid A."/>
            <person name="Henrissat B."/>
            <person name="Grigoriev I.V."/>
            <person name="Hibbett D.S."/>
            <person name="Martin F."/>
            <person name="Nordberg H.P."/>
            <person name="Cantor M.N."/>
            <person name="Hua S.X."/>
        </authorList>
    </citation>
    <scope>NUCLEOTIDE SEQUENCE [LARGE SCALE GENOMIC DNA]</scope>
    <source>
        <strain evidence="2 3">F 1598</strain>
    </source>
</reference>
<dbReference type="Gene3D" id="1.10.150.240">
    <property type="entry name" value="Putative phosphatase, domain 2"/>
    <property type="match status" value="1"/>
</dbReference>
<keyword evidence="3" id="KW-1185">Reference proteome</keyword>
<protein>
    <submittedName>
        <fullName evidence="2">Uncharacterized protein</fullName>
    </submittedName>
</protein>
<feature type="transmembrane region" description="Helical" evidence="1">
    <location>
        <begin position="12"/>
        <end position="36"/>
    </location>
</feature>
<evidence type="ECO:0000313" key="3">
    <source>
        <dbReference type="Proteomes" id="UP000054166"/>
    </source>
</evidence>
<feature type="non-terminal residue" evidence="2">
    <location>
        <position position="1"/>
    </location>
</feature>
<keyword evidence="1" id="KW-1133">Transmembrane helix</keyword>
<dbReference type="STRING" id="765440.A0A0C3C8E8"/>
<dbReference type="InParanoid" id="A0A0C3C8E8"/>
<accession>A0A0C3C8E8</accession>
<gene>
    <name evidence="2" type="ORF">PILCRDRAFT_776044</name>
</gene>
<reference evidence="3" key="2">
    <citation type="submission" date="2015-01" db="EMBL/GenBank/DDBJ databases">
        <title>Evolutionary Origins and Diversification of the Mycorrhizal Mutualists.</title>
        <authorList>
            <consortium name="DOE Joint Genome Institute"/>
            <consortium name="Mycorrhizal Genomics Consortium"/>
            <person name="Kohler A."/>
            <person name="Kuo A."/>
            <person name="Nagy L.G."/>
            <person name="Floudas D."/>
            <person name="Copeland A."/>
            <person name="Barry K.W."/>
            <person name="Cichocki N."/>
            <person name="Veneault-Fourrey C."/>
            <person name="LaButti K."/>
            <person name="Lindquist E.A."/>
            <person name="Lipzen A."/>
            <person name="Lundell T."/>
            <person name="Morin E."/>
            <person name="Murat C."/>
            <person name="Riley R."/>
            <person name="Ohm R."/>
            <person name="Sun H."/>
            <person name="Tunlid A."/>
            <person name="Henrissat B."/>
            <person name="Grigoriev I.V."/>
            <person name="Hibbett D.S."/>
            <person name="Martin F."/>
        </authorList>
    </citation>
    <scope>NUCLEOTIDE SEQUENCE [LARGE SCALE GENOMIC DNA]</scope>
    <source>
        <strain evidence="3">F 1598</strain>
    </source>
</reference>
<dbReference type="InterPro" id="IPR023198">
    <property type="entry name" value="PGP-like_dom2"/>
</dbReference>
<dbReference type="Gene3D" id="3.40.50.1000">
    <property type="entry name" value="HAD superfamily/HAD-like"/>
    <property type="match status" value="1"/>
</dbReference>
<dbReference type="HOGENOM" id="CLU_2475025_0_0_1"/>
<dbReference type="OrthoDB" id="3256520at2759"/>
<evidence type="ECO:0000313" key="2">
    <source>
        <dbReference type="EMBL" id="KIM85987.1"/>
    </source>
</evidence>
<name>A0A0C3C8E8_PILCF</name>